<keyword evidence="2" id="KW-0843">Virulence</keyword>
<dbReference type="OrthoDB" id="5985073at2759"/>
<dbReference type="PROSITE" id="PS51782">
    <property type="entry name" value="LYSM"/>
    <property type="match status" value="2"/>
</dbReference>
<dbReference type="SMART" id="SM00257">
    <property type="entry name" value="LysM"/>
    <property type="match status" value="1"/>
</dbReference>
<dbReference type="GO" id="GO:0008061">
    <property type="term" value="F:chitin binding"/>
    <property type="evidence" value="ECO:0007669"/>
    <property type="project" value="UniProtKB-KW"/>
</dbReference>
<name>A0A0L0N3C0_TOLOC</name>
<dbReference type="PANTHER" id="PTHR34997:SF1">
    <property type="entry name" value="PEPTIDOGLYCAN-BINDING LYSIN DOMAIN"/>
    <property type="match status" value="1"/>
</dbReference>
<feature type="domain" description="LysM" evidence="5">
    <location>
        <begin position="275"/>
        <end position="323"/>
    </location>
</feature>
<dbReference type="STRING" id="1163406.A0A0L0N3C0"/>
<dbReference type="Proteomes" id="UP000036947">
    <property type="component" value="Unassembled WGS sequence"/>
</dbReference>
<dbReference type="PANTHER" id="PTHR34997">
    <property type="entry name" value="AM15"/>
    <property type="match status" value="1"/>
</dbReference>
<comment type="caution">
    <text evidence="6">The sequence shown here is derived from an EMBL/GenBank/DDBJ whole genome shotgun (WGS) entry which is preliminary data.</text>
</comment>
<dbReference type="Gene3D" id="3.10.350.10">
    <property type="entry name" value="LysM domain"/>
    <property type="match status" value="3"/>
</dbReference>
<keyword evidence="7" id="KW-1185">Reference proteome</keyword>
<evidence type="ECO:0000313" key="7">
    <source>
        <dbReference type="Proteomes" id="UP000036947"/>
    </source>
</evidence>
<sequence>MAVNRRGLCLPLGLLLVFCAWVDAQVFLTGSDGTALGLGIPDTLSTACQTTFNQTTQCNVTLGAVAFRGLFPSDDQLTLICTDDCFKSLESFRSKQIQSCSTESYTVDGQAVPATHNVDQLLFTYNYTCLRDGTTKKFCAPLVDQWSSDGPTSEQSCSECMLRTFQVELNSPFGYDDDFASYYSSLTSSCGVTNYPITSPPPFTVSRTATTSSSSASPSASCASHYTVKDGDDCLSVSKAQSVSTVMLRFQNGITADCSNFPKAGTSLCMPASCELYTLQANETCYGISQAHNSSFTVTQLISWNPDINRGCSNLEAITGTQLCISAPGGSGKPDVTVTISTTAEPTPAPSNVVNGTNPRCAKYYQVAPGDNCGSVTVMMGISLRDFYFLVSMISERLIFFWLPKRLILTFRRQNPEINNPNCTNLLAGYSYCVQAVGNIATYSGYGFVSIHRLRRR</sequence>
<reference evidence="6 7" key="1">
    <citation type="journal article" date="2015" name="BMC Genomics">
        <title>The genome of the truffle-parasite Tolypocladium ophioglossoides and the evolution of antifungal peptaibiotics.</title>
        <authorList>
            <person name="Quandt C.A."/>
            <person name="Bushley K.E."/>
            <person name="Spatafora J.W."/>
        </authorList>
    </citation>
    <scope>NUCLEOTIDE SEQUENCE [LARGE SCALE GENOMIC DNA]</scope>
    <source>
        <strain evidence="6 7">CBS 100239</strain>
    </source>
</reference>
<dbReference type="Pfam" id="PF01476">
    <property type="entry name" value="LysM"/>
    <property type="match status" value="2"/>
</dbReference>
<dbReference type="AlphaFoldDB" id="A0A0L0N3C0"/>
<accession>A0A0L0N3C0</accession>
<evidence type="ECO:0000256" key="1">
    <source>
        <dbReference type="ARBA" id="ARBA00022669"/>
    </source>
</evidence>
<dbReference type="InterPro" id="IPR036779">
    <property type="entry name" value="LysM_dom_sf"/>
</dbReference>
<evidence type="ECO:0000256" key="3">
    <source>
        <dbReference type="ARBA" id="ARBA00044955"/>
    </source>
</evidence>
<comment type="similarity">
    <text evidence="3">Belongs to the secreted LysM effector family.</text>
</comment>
<gene>
    <name evidence="6" type="ORF">TOPH_06753</name>
</gene>
<feature type="chain" id="PRO_5005544666" description="LysM domain-containing protein" evidence="4">
    <location>
        <begin position="25"/>
        <end position="457"/>
    </location>
</feature>
<keyword evidence="4" id="KW-0732">Signal</keyword>
<dbReference type="InterPro" id="IPR052210">
    <property type="entry name" value="LysM1-like"/>
</dbReference>
<keyword evidence="1" id="KW-0147">Chitin-binding</keyword>
<dbReference type="InterPro" id="IPR018392">
    <property type="entry name" value="LysM"/>
</dbReference>
<feature type="signal peptide" evidence="4">
    <location>
        <begin position="1"/>
        <end position="24"/>
    </location>
</feature>
<evidence type="ECO:0000256" key="2">
    <source>
        <dbReference type="ARBA" id="ARBA00023026"/>
    </source>
</evidence>
<proteinExistence type="inferred from homology"/>
<evidence type="ECO:0000256" key="4">
    <source>
        <dbReference type="SAM" id="SignalP"/>
    </source>
</evidence>
<evidence type="ECO:0000313" key="6">
    <source>
        <dbReference type="EMBL" id="KND88572.1"/>
    </source>
</evidence>
<evidence type="ECO:0000259" key="5">
    <source>
        <dbReference type="PROSITE" id="PS51782"/>
    </source>
</evidence>
<protein>
    <recommendedName>
        <fullName evidence="5">LysM domain-containing protein</fullName>
    </recommendedName>
</protein>
<organism evidence="6 7">
    <name type="scientific">Tolypocladium ophioglossoides (strain CBS 100239)</name>
    <name type="common">Snaketongue truffleclub</name>
    <name type="synonym">Elaphocordyceps ophioglossoides</name>
    <dbReference type="NCBI Taxonomy" id="1163406"/>
    <lineage>
        <taxon>Eukaryota</taxon>
        <taxon>Fungi</taxon>
        <taxon>Dikarya</taxon>
        <taxon>Ascomycota</taxon>
        <taxon>Pezizomycotina</taxon>
        <taxon>Sordariomycetes</taxon>
        <taxon>Hypocreomycetidae</taxon>
        <taxon>Hypocreales</taxon>
        <taxon>Ophiocordycipitaceae</taxon>
        <taxon>Tolypocladium</taxon>
    </lineage>
</organism>
<dbReference type="EMBL" id="LFRF01000024">
    <property type="protein sequence ID" value="KND88572.1"/>
    <property type="molecule type" value="Genomic_DNA"/>
</dbReference>
<feature type="domain" description="LysM" evidence="5">
    <location>
        <begin position="224"/>
        <end position="270"/>
    </location>
</feature>